<dbReference type="EMBL" id="LYMM01000073">
    <property type="protein sequence ID" value="PNU02513.1"/>
    <property type="molecule type" value="Genomic_DNA"/>
</dbReference>
<evidence type="ECO:0000256" key="1">
    <source>
        <dbReference type="SAM" id="MobiDB-lite"/>
    </source>
</evidence>
<protein>
    <submittedName>
        <fullName evidence="2">Uncharacterized protein</fullName>
    </submittedName>
</protein>
<evidence type="ECO:0000313" key="3">
    <source>
        <dbReference type="Proteomes" id="UP000236327"/>
    </source>
</evidence>
<reference evidence="2 3" key="1">
    <citation type="submission" date="2016-05" db="EMBL/GenBank/DDBJ databases">
        <title>Complete genome sequence of Novosphingobium guangzhouense SA925(T).</title>
        <authorList>
            <person name="Sha S."/>
        </authorList>
    </citation>
    <scope>NUCLEOTIDE SEQUENCE [LARGE SCALE GENOMIC DNA]</scope>
    <source>
        <strain evidence="2 3">SA925</strain>
    </source>
</reference>
<dbReference type="RefSeq" id="WP_211295130.1">
    <property type="nucleotide sequence ID" value="NZ_LYMM01000073.1"/>
</dbReference>
<evidence type="ECO:0000313" key="2">
    <source>
        <dbReference type="EMBL" id="PNU02513.1"/>
    </source>
</evidence>
<feature type="region of interest" description="Disordered" evidence="1">
    <location>
        <begin position="91"/>
        <end position="131"/>
    </location>
</feature>
<sequence>MEDLIKLLDGSIDDVKAGLPGKSHDDLLKLKAAEQDGKNRKGALEAIDAALAAADAKRAGGTVAGALTHANLASDAGAVAANIPAAETIDTSGAPQQIVPDVDMSHPAVDADPRGGTTEVQNRIDFNDPTLSGREAVEKILADQGKA</sequence>
<keyword evidence="3" id="KW-1185">Reference proteome</keyword>
<name>A0A2K2FUQ2_9SPHN</name>
<accession>A0A2K2FUQ2</accession>
<organism evidence="2 3">
    <name type="scientific">Novosphingobium guangzhouense</name>
    <dbReference type="NCBI Taxonomy" id="1850347"/>
    <lineage>
        <taxon>Bacteria</taxon>
        <taxon>Pseudomonadati</taxon>
        <taxon>Pseudomonadota</taxon>
        <taxon>Alphaproteobacteria</taxon>
        <taxon>Sphingomonadales</taxon>
        <taxon>Sphingomonadaceae</taxon>
        <taxon>Novosphingobium</taxon>
    </lineage>
</organism>
<proteinExistence type="predicted"/>
<gene>
    <name evidence="2" type="ORF">A8V01_09035</name>
</gene>
<dbReference type="AlphaFoldDB" id="A0A2K2FUQ2"/>
<dbReference type="Proteomes" id="UP000236327">
    <property type="component" value="Unassembled WGS sequence"/>
</dbReference>
<comment type="caution">
    <text evidence="2">The sequence shown here is derived from an EMBL/GenBank/DDBJ whole genome shotgun (WGS) entry which is preliminary data.</text>
</comment>